<proteinExistence type="predicted"/>
<dbReference type="AlphaFoldDB" id="A0A1T4QGZ3"/>
<evidence type="ECO:0008006" key="3">
    <source>
        <dbReference type="Google" id="ProtNLM"/>
    </source>
</evidence>
<name>A0A1T4QGZ3_9GAMM</name>
<evidence type="ECO:0000313" key="2">
    <source>
        <dbReference type="Proteomes" id="UP000191116"/>
    </source>
</evidence>
<dbReference type="PANTHER" id="PTHR34290">
    <property type="entry name" value="SI:CH73-390P7.2"/>
    <property type="match status" value="1"/>
</dbReference>
<dbReference type="PANTHER" id="PTHR34290:SF2">
    <property type="entry name" value="OS04G0668800 PROTEIN"/>
    <property type="match status" value="1"/>
</dbReference>
<dbReference type="Proteomes" id="UP000191116">
    <property type="component" value="Unassembled WGS sequence"/>
</dbReference>
<reference evidence="1 2" key="1">
    <citation type="submission" date="2017-02" db="EMBL/GenBank/DDBJ databases">
        <authorList>
            <person name="Peterson S.W."/>
        </authorList>
    </citation>
    <scope>NUCLEOTIDE SEQUENCE [LARGE SCALE GENOMIC DNA]</scope>
    <source>
        <strain evidence="1 2">CECT 9189</strain>
    </source>
</reference>
<dbReference type="InterPro" id="IPR007263">
    <property type="entry name" value="DCC1-like"/>
</dbReference>
<dbReference type="Pfam" id="PF04134">
    <property type="entry name" value="DCC1-like"/>
    <property type="match status" value="1"/>
</dbReference>
<dbReference type="RefSeq" id="WP_080173909.1">
    <property type="nucleotide sequence ID" value="NZ_AP024855.1"/>
</dbReference>
<sequence>MKLIIFYDSSCPLCIAEMRQLQTHNNHQQLSFEDILAADFNQRFPYINITDASTILHGLYFPDPQQSPQLLLGLDVTYLAWKSIGKKKWLALLRWPIIRFFADKCYLFFARNRYKISYLFTGKSRCKNCKID</sequence>
<gene>
    <name evidence="1" type="ORF">CZ814_01022</name>
</gene>
<dbReference type="OrthoDB" id="5294764at2"/>
<dbReference type="EMBL" id="FUWP01000003">
    <property type="protein sequence ID" value="SKA02906.1"/>
    <property type="molecule type" value="Genomic_DNA"/>
</dbReference>
<dbReference type="InterPro" id="IPR044691">
    <property type="entry name" value="DCC1_Trx"/>
</dbReference>
<organism evidence="1 2">
    <name type="scientific">Photobacterium toruni</name>
    <dbReference type="NCBI Taxonomy" id="1935446"/>
    <lineage>
        <taxon>Bacteria</taxon>
        <taxon>Pseudomonadati</taxon>
        <taxon>Pseudomonadota</taxon>
        <taxon>Gammaproteobacteria</taxon>
        <taxon>Vibrionales</taxon>
        <taxon>Vibrionaceae</taxon>
        <taxon>Photobacterium</taxon>
    </lineage>
</organism>
<accession>A0A1T4QGZ3</accession>
<protein>
    <recommendedName>
        <fullName evidence="3">DUF393 domain-containing protein</fullName>
    </recommendedName>
</protein>
<dbReference type="GO" id="GO:0015035">
    <property type="term" value="F:protein-disulfide reductase activity"/>
    <property type="evidence" value="ECO:0007669"/>
    <property type="project" value="InterPro"/>
</dbReference>
<evidence type="ECO:0000313" key="1">
    <source>
        <dbReference type="EMBL" id="SKA02906.1"/>
    </source>
</evidence>